<gene>
    <name evidence="1" type="ORF">H5P28_11570</name>
</gene>
<proteinExistence type="predicted"/>
<protein>
    <submittedName>
        <fullName evidence="1">Uncharacterized protein</fullName>
    </submittedName>
</protein>
<dbReference type="Proteomes" id="UP000546464">
    <property type="component" value="Unassembled WGS sequence"/>
</dbReference>
<accession>A0A842HGZ7</accession>
<keyword evidence="2" id="KW-1185">Reference proteome</keyword>
<dbReference type="AlphaFoldDB" id="A0A842HGZ7"/>
<dbReference type="EMBL" id="JACHVB010000035">
    <property type="protein sequence ID" value="MBC2594896.1"/>
    <property type="molecule type" value="Genomic_DNA"/>
</dbReference>
<evidence type="ECO:0000313" key="2">
    <source>
        <dbReference type="Proteomes" id="UP000546464"/>
    </source>
</evidence>
<reference evidence="1 2" key="1">
    <citation type="submission" date="2020-07" db="EMBL/GenBank/DDBJ databases">
        <authorList>
            <person name="Feng X."/>
        </authorList>
    </citation>
    <scope>NUCLEOTIDE SEQUENCE [LARGE SCALE GENOMIC DNA]</scope>
    <source>
        <strain evidence="1 2">JCM31066</strain>
    </source>
</reference>
<comment type="caution">
    <text evidence="1">The sequence shown here is derived from an EMBL/GenBank/DDBJ whole genome shotgun (WGS) entry which is preliminary data.</text>
</comment>
<evidence type="ECO:0000313" key="1">
    <source>
        <dbReference type="EMBL" id="MBC2594896.1"/>
    </source>
</evidence>
<sequence>MSETTNLRAAKRDWRRKATGYFSRSLRGDCVICGFREDTAIHSRDWKPGQLIAFHAYTPALPQYSKTAHRGHQPKRSHE</sequence>
<dbReference type="RefSeq" id="WP_185675863.1">
    <property type="nucleotide sequence ID" value="NZ_JACHVB010000035.1"/>
</dbReference>
<name>A0A842HGZ7_9BACT</name>
<organism evidence="1 2">
    <name type="scientific">Ruficoccus amylovorans</name>
    <dbReference type="NCBI Taxonomy" id="1804625"/>
    <lineage>
        <taxon>Bacteria</taxon>
        <taxon>Pseudomonadati</taxon>
        <taxon>Verrucomicrobiota</taxon>
        <taxon>Opitutia</taxon>
        <taxon>Puniceicoccales</taxon>
        <taxon>Cerasicoccaceae</taxon>
        <taxon>Ruficoccus</taxon>
    </lineage>
</organism>